<evidence type="ECO:0000313" key="2">
    <source>
        <dbReference type="Proteomes" id="UP000502549"/>
    </source>
</evidence>
<gene>
    <name evidence="1" type="ORF">G4G71_06635</name>
</gene>
<dbReference type="KEGG" id="pmui:G4G71_06635"/>
<organism evidence="1 2">
    <name type="scientific">Pseudomonas multiresinivorans</name>
    <dbReference type="NCBI Taxonomy" id="95301"/>
    <lineage>
        <taxon>Bacteria</taxon>
        <taxon>Pseudomonadati</taxon>
        <taxon>Pseudomonadota</taxon>
        <taxon>Gammaproteobacteria</taxon>
        <taxon>Pseudomonadales</taxon>
        <taxon>Pseudomonadaceae</taxon>
        <taxon>Pseudomonas</taxon>
    </lineage>
</organism>
<proteinExistence type="predicted"/>
<evidence type="ECO:0000313" key="1">
    <source>
        <dbReference type="EMBL" id="QJP07577.1"/>
    </source>
</evidence>
<protein>
    <submittedName>
        <fullName evidence="1">Uncharacterized protein</fullName>
    </submittedName>
</protein>
<dbReference type="RefSeq" id="WP_169936330.1">
    <property type="nucleotide sequence ID" value="NZ_CP048833.1"/>
</dbReference>
<name>A0A7Z3BIV7_9PSED</name>
<accession>A0A7Z3BIV7</accession>
<dbReference type="Proteomes" id="UP000502549">
    <property type="component" value="Chromosome"/>
</dbReference>
<dbReference type="Pfam" id="PF15594">
    <property type="entry name" value="Imm50"/>
    <property type="match status" value="1"/>
</dbReference>
<reference evidence="1 2" key="1">
    <citation type="submission" date="2020-02" db="EMBL/GenBank/DDBJ databases">
        <title>Complete genome sequence of Pseudomonas multiresinivorans ORNL1.</title>
        <authorList>
            <person name="Podar M."/>
        </authorList>
    </citation>
    <scope>NUCLEOTIDE SEQUENCE [LARGE SCALE GENOMIC DNA]</scope>
    <source>
        <strain evidence="2">populi</strain>
    </source>
</reference>
<dbReference type="AlphaFoldDB" id="A0A7Z3BIV7"/>
<dbReference type="InterPro" id="IPR028957">
    <property type="entry name" value="Imm50"/>
</dbReference>
<dbReference type="EMBL" id="CP048833">
    <property type="protein sequence ID" value="QJP07577.1"/>
    <property type="molecule type" value="Genomic_DNA"/>
</dbReference>
<keyword evidence="2" id="KW-1185">Reference proteome</keyword>
<sequence>MESPGCVQHTEKVIEALGYWPGFHDAEVISVSATRAMAGHPVATSARLCVNVRQYKEVGAGTADYEMVCIRSVLIEFLFSDLQYLSLEDFNHQNVIDSIEFTVLENQSIEVNVASIWGLGGVIRCARVEIGDVTRLL</sequence>